<proteinExistence type="predicted"/>
<organism evidence="1 2">
    <name type="scientific">Vermiconidia calcicola</name>
    <dbReference type="NCBI Taxonomy" id="1690605"/>
    <lineage>
        <taxon>Eukaryota</taxon>
        <taxon>Fungi</taxon>
        <taxon>Dikarya</taxon>
        <taxon>Ascomycota</taxon>
        <taxon>Pezizomycotina</taxon>
        <taxon>Dothideomycetes</taxon>
        <taxon>Dothideomycetidae</taxon>
        <taxon>Mycosphaerellales</taxon>
        <taxon>Extremaceae</taxon>
        <taxon>Vermiconidia</taxon>
    </lineage>
</organism>
<accession>A0ACC3NB73</accession>
<dbReference type="EMBL" id="JAUTXU010000066">
    <property type="protein sequence ID" value="KAK3712964.1"/>
    <property type="molecule type" value="Genomic_DNA"/>
</dbReference>
<dbReference type="Proteomes" id="UP001281147">
    <property type="component" value="Unassembled WGS sequence"/>
</dbReference>
<evidence type="ECO:0000313" key="2">
    <source>
        <dbReference type="Proteomes" id="UP001281147"/>
    </source>
</evidence>
<reference evidence="1" key="1">
    <citation type="submission" date="2023-07" db="EMBL/GenBank/DDBJ databases">
        <title>Black Yeasts Isolated from many extreme environments.</title>
        <authorList>
            <person name="Coleine C."/>
            <person name="Stajich J.E."/>
            <person name="Selbmann L."/>
        </authorList>
    </citation>
    <scope>NUCLEOTIDE SEQUENCE</scope>
    <source>
        <strain evidence="1">CCFEE 5714</strain>
    </source>
</reference>
<name>A0ACC3NB73_9PEZI</name>
<keyword evidence="2" id="KW-1185">Reference proteome</keyword>
<gene>
    <name evidence="1" type="ORF">LTR37_008849</name>
</gene>
<protein>
    <submittedName>
        <fullName evidence="1">Uncharacterized protein</fullName>
    </submittedName>
</protein>
<comment type="caution">
    <text evidence="1">The sequence shown here is derived from an EMBL/GenBank/DDBJ whole genome shotgun (WGS) entry which is preliminary data.</text>
</comment>
<sequence>MAPIEWDLLKDRSVIITGGASGIGEQTARKFYQHGAYVTLADLQDEPGQKLANELGDRATFVHCDTTNWESSAAAFKHAANFAPSKTIDVAVLFAGVVGEQRGLVDLVLDQPAPSLNEDPTPARPAHKAIDINLIGVYISTYLALHYFRLPAKSGQQSFKKSLVLISSITGYMDLPYNTGYATSKYAVRGIFRSIRGMGSKVNARINNIAPGYVLTPLTKKVHQIDDPSQPSKATGYVLPWTPIEHVVEACGQCAVDEGTDGRSLAIMKSGIIDLEEDYDNGYGGPKSCEILESEGIAALFPGLLKKQ</sequence>
<evidence type="ECO:0000313" key="1">
    <source>
        <dbReference type="EMBL" id="KAK3712964.1"/>
    </source>
</evidence>